<protein>
    <recommendedName>
        <fullName evidence="2">HMG domain-containing protein</fullName>
    </recommendedName>
</protein>
<sequence>MSSSSSSSSTSSVSSASPPLPPPRPPPVPCALRRPFRPPRSLSPTSSSSSSPSSPRPPRPPPTLPGRPILGIPGLPPSRPSSSSPSSSSSSSSSSGSPRRRRRLYRPLAVTAFTAFDISKRPSNLPRSYSSSSSSSSSSASSPSDEPDTSLNAPALPPPPVNWRARNLEGWRARNRQSRHREASPAPASGRAGRAGRAGRNRDRDGRQPIIVEPPEDVQPHYGGDDGEIRRFSDGEPDFGQNDAFMDAPWDLDDFSHDQPEARSVSPVNHNDNAVPANHGAAMPDVEAGLDNVSVNDDAAEEGDDEPWTYLRDGLRDHLLHYTRMWEWVWLLPDWNKTRNVPLPTFCHLQALYGERTCDCSAFRRDHDCVHVRLLDNDRGFLETLPNRLLAGMAFNPVVLVSLRHDDNADYHLVYSVQQSGHDPYAMQNQGRRVVVYRFRHGGWTCSQRGRGCRNLCPHITRARENALDAGLIDDDQDMGHEAADQENVGGGGGDGDDDDGDDLPNGEEGDEVRDACQHPIKAMISHEPRPPPASLSLDSDELNPSFPNARSLDGERHLLELDTGSRCRCGYLLSSRPDLREQAVERDFTLYHMDGCEPFRLQVTKCPRAACQRFIGPDLGSKGLINFNNDFGFTRNIFDSYIALATLGEVTIHSFHRYLISNYTNMQATDDIKSISTFTRCLFAFLKLVQWGNTMKCPVCGDHPEVVIMDGTVIPFSYHYLTGNMRPATIPTSESVDRYQVAYTPLSALNKEILGLTGANFIRLRREMYEWSVELNGRGMKPLPPSLIVLFDHDAPRGLTPVDHEVFNSLQAFIRLILDPGDLSLALQRRLRVFLGQLFTPDIITCLFPPQTYQDLARFSRTGETTFEMRKMATVITPVIETCERQFGNLPYPPLFLRIVGSMNSRSRSLLDRLKERASHERGLPEDVMARVRVLELQERSNAVAAGDRSGLKAGWQRCSSRPIFSGIPPDAGIKRLHNGD</sequence>
<feature type="region of interest" description="Disordered" evidence="1">
    <location>
        <begin position="1"/>
        <end position="242"/>
    </location>
</feature>
<dbReference type="GO" id="GO:0043622">
    <property type="term" value="P:cortical microtubule organization"/>
    <property type="evidence" value="ECO:0007669"/>
    <property type="project" value="TreeGrafter"/>
</dbReference>
<feature type="domain" description="HMG" evidence="2">
    <location>
        <begin position="561"/>
        <end position="686"/>
    </location>
</feature>
<dbReference type="PANTHER" id="PTHR31949">
    <property type="entry name" value="GASTRIC MUCIN-LIKE PROTEIN"/>
    <property type="match status" value="1"/>
</dbReference>
<accession>A0A5D3ALD6</accession>
<dbReference type="GO" id="GO:0055028">
    <property type="term" value="C:cortical microtubule"/>
    <property type="evidence" value="ECO:0007669"/>
    <property type="project" value="TreeGrafter"/>
</dbReference>
<proteinExistence type="predicted"/>
<evidence type="ECO:0000313" key="4">
    <source>
        <dbReference type="Proteomes" id="UP000322245"/>
    </source>
</evidence>
<feature type="compositionally biased region" description="Low complexity" evidence="1">
    <location>
        <begin position="39"/>
        <end position="53"/>
    </location>
</feature>
<gene>
    <name evidence="3" type="ORF">B9479_007073</name>
</gene>
<feature type="compositionally biased region" description="Pro residues" evidence="1">
    <location>
        <begin position="18"/>
        <end position="29"/>
    </location>
</feature>
<keyword evidence="4" id="KW-1185">Reference proteome</keyword>
<evidence type="ECO:0000259" key="2">
    <source>
        <dbReference type="Pfam" id="PF18717"/>
    </source>
</evidence>
<evidence type="ECO:0000313" key="3">
    <source>
        <dbReference type="EMBL" id="TYJ52315.1"/>
    </source>
</evidence>
<feature type="compositionally biased region" description="Low complexity" evidence="1">
    <location>
        <begin position="128"/>
        <end position="144"/>
    </location>
</feature>
<comment type="caution">
    <text evidence="3">The sequence shown here is derived from an EMBL/GenBank/DDBJ whole genome shotgun (WGS) entry which is preliminary data.</text>
</comment>
<dbReference type="InterPro" id="IPR040648">
    <property type="entry name" value="HMGXB3_CxC4"/>
</dbReference>
<feature type="compositionally biased region" description="Low complexity" evidence="1">
    <location>
        <begin position="80"/>
        <end position="97"/>
    </location>
</feature>
<feature type="compositionally biased region" description="Basic and acidic residues" evidence="1">
    <location>
        <begin position="223"/>
        <end position="234"/>
    </location>
</feature>
<feature type="compositionally biased region" description="Low complexity" evidence="1">
    <location>
        <begin position="1"/>
        <end position="17"/>
    </location>
</feature>
<organism evidence="3 4">
    <name type="scientific">Cryptococcus floricola</name>
    <dbReference type="NCBI Taxonomy" id="2591691"/>
    <lineage>
        <taxon>Eukaryota</taxon>
        <taxon>Fungi</taxon>
        <taxon>Dikarya</taxon>
        <taxon>Basidiomycota</taxon>
        <taxon>Agaricomycotina</taxon>
        <taxon>Tremellomycetes</taxon>
        <taxon>Tremellales</taxon>
        <taxon>Cryptococcaceae</taxon>
        <taxon>Cryptococcus</taxon>
    </lineage>
</organism>
<feature type="compositionally biased region" description="Acidic residues" evidence="1">
    <location>
        <begin position="495"/>
        <end position="512"/>
    </location>
</feature>
<dbReference type="AlphaFoldDB" id="A0A5D3ALD6"/>
<dbReference type="Pfam" id="PF18717">
    <property type="entry name" value="CxC4"/>
    <property type="match status" value="1"/>
</dbReference>
<feature type="region of interest" description="Disordered" evidence="1">
    <location>
        <begin position="482"/>
        <end position="512"/>
    </location>
</feature>
<name>A0A5D3ALD6_9TREE</name>
<feature type="compositionally biased region" description="Pro residues" evidence="1">
    <location>
        <begin position="54"/>
        <end position="65"/>
    </location>
</feature>
<dbReference type="PANTHER" id="PTHR31949:SF2">
    <property type="entry name" value="OS05G0480600 PROTEIN"/>
    <property type="match status" value="1"/>
</dbReference>
<dbReference type="Proteomes" id="UP000322245">
    <property type="component" value="Unassembled WGS sequence"/>
</dbReference>
<dbReference type="EMBL" id="NIDF01000141">
    <property type="protein sequence ID" value="TYJ52315.1"/>
    <property type="molecule type" value="Genomic_DNA"/>
</dbReference>
<reference evidence="3 4" key="1">
    <citation type="submission" date="2017-05" db="EMBL/GenBank/DDBJ databases">
        <title>The Genome Sequence of Tsuchiyaea wingfieldii DSM 27421.</title>
        <authorList>
            <person name="Cuomo C."/>
            <person name="Passer A."/>
            <person name="Billmyre B."/>
            <person name="Heitman J."/>
        </authorList>
    </citation>
    <scope>NUCLEOTIDE SEQUENCE [LARGE SCALE GENOMIC DNA]</scope>
    <source>
        <strain evidence="3 4">DSM 27421</strain>
    </source>
</reference>
<evidence type="ECO:0000256" key="1">
    <source>
        <dbReference type="SAM" id="MobiDB-lite"/>
    </source>
</evidence>